<reference evidence="1" key="1">
    <citation type="submission" date="2014-09" db="EMBL/GenBank/DDBJ databases">
        <authorList>
            <person name="Magalhaes I.L.F."/>
            <person name="Oliveira U."/>
            <person name="Santos F.R."/>
            <person name="Vidigal T.H.D.A."/>
            <person name="Brescovit A.D."/>
            <person name="Santos A.J."/>
        </authorList>
    </citation>
    <scope>NUCLEOTIDE SEQUENCE</scope>
    <source>
        <tissue evidence="1">Shoot tissue taken approximately 20 cm above the soil surface</tissue>
    </source>
</reference>
<evidence type="ECO:0000313" key="1">
    <source>
        <dbReference type="EMBL" id="JAE21866.1"/>
    </source>
</evidence>
<accession>A0A0A9GH32</accession>
<name>A0A0A9GH32_ARUDO</name>
<organism evidence="1">
    <name type="scientific">Arundo donax</name>
    <name type="common">Giant reed</name>
    <name type="synonym">Donax arundinaceus</name>
    <dbReference type="NCBI Taxonomy" id="35708"/>
    <lineage>
        <taxon>Eukaryota</taxon>
        <taxon>Viridiplantae</taxon>
        <taxon>Streptophyta</taxon>
        <taxon>Embryophyta</taxon>
        <taxon>Tracheophyta</taxon>
        <taxon>Spermatophyta</taxon>
        <taxon>Magnoliopsida</taxon>
        <taxon>Liliopsida</taxon>
        <taxon>Poales</taxon>
        <taxon>Poaceae</taxon>
        <taxon>PACMAD clade</taxon>
        <taxon>Arundinoideae</taxon>
        <taxon>Arundineae</taxon>
        <taxon>Arundo</taxon>
    </lineage>
</organism>
<proteinExistence type="predicted"/>
<protein>
    <submittedName>
        <fullName evidence="1">Uncharacterized protein</fullName>
    </submittedName>
</protein>
<reference evidence="1" key="2">
    <citation type="journal article" date="2015" name="Data Brief">
        <title>Shoot transcriptome of the giant reed, Arundo donax.</title>
        <authorList>
            <person name="Barrero R.A."/>
            <person name="Guerrero F.D."/>
            <person name="Moolhuijzen P."/>
            <person name="Goolsby J.A."/>
            <person name="Tidwell J."/>
            <person name="Bellgard S.E."/>
            <person name="Bellgard M.I."/>
        </authorList>
    </citation>
    <scope>NUCLEOTIDE SEQUENCE</scope>
    <source>
        <tissue evidence="1">Shoot tissue taken approximately 20 cm above the soil surface</tissue>
    </source>
</reference>
<sequence>MEWTQEPAKCSCEKNFKQMNIAQFWIRCLVYKILIRSEEIRFVLIGYERLEELHIIVVIDI</sequence>
<dbReference type="EMBL" id="GBRH01176030">
    <property type="protein sequence ID" value="JAE21866.1"/>
    <property type="molecule type" value="Transcribed_RNA"/>
</dbReference>
<dbReference type="AlphaFoldDB" id="A0A0A9GH32"/>